<keyword evidence="2" id="KW-1185">Reference proteome</keyword>
<evidence type="ECO:0000313" key="2">
    <source>
        <dbReference type="Proteomes" id="UP000688137"/>
    </source>
</evidence>
<name>A0A8S1M0B0_PARPR</name>
<organism evidence="1 2">
    <name type="scientific">Paramecium primaurelia</name>
    <dbReference type="NCBI Taxonomy" id="5886"/>
    <lineage>
        <taxon>Eukaryota</taxon>
        <taxon>Sar</taxon>
        <taxon>Alveolata</taxon>
        <taxon>Ciliophora</taxon>
        <taxon>Intramacronucleata</taxon>
        <taxon>Oligohymenophorea</taxon>
        <taxon>Peniculida</taxon>
        <taxon>Parameciidae</taxon>
        <taxon>Paramecium</taxon>
    </lineage>
</organism>
<proteinExistence type="predicted"/>
<evidence type="ECO:0000313" key="1">
    <source>
        <dbReference type="EMBL" id="CAD8072002.1"/>
    </source>
</evidence>
<dbReference type="Proteomes" id="UP000688137">
    <property type="component" value="Unassembled WGS sequence"/>
</dbReference>
<comment type="caution">
    <text evidence="1">The sequence shown here is derived from an EMBL/GenBank/DDBJ whole genome shotgun (WGS) entry which is preliminary data.</text>
</comment>
<protein>
    <submittedName>
        <fullName evidence="1">Uncharacterized protein</fullName>
    </submittedName>
</protein>
<gene>
    <name evidence="1" type="ORF">PPRIM_AZ9-3.1.T0480159</name>
</gene>
<reference evidence="1" key="1">
    <citation type="submission" date="2021-01" db="EMBL/GenBank/DDBJ databases">
        <authorList>
            <consortium name="Genoscope - CEA"/>
            <person name="William W."/>
        </authorList>
    </citation>
    <scope>NUCLEOTIDE SEQUENCE</scope>
</reference>
<dbReference type="AlphaFoldDB" id="A0A8S1M0B0"/>
<accession>A0A8S1M0B0</accession>
<dbReference type="EMBL" id="CAJJDM010000048">
    <property type="protein sequence ID" value="CAD8072002.1"/>
    <property type="molecule type" value="Genomic_DNA"/>
</dbReference>
<sequence length="179" mass="20953">MGQENSNAKLSQNFIVFGVNLLLDEKLMGSEWQKDQINSCQDFTLYKNISEKPNQLLWCPKYSEILQNTVESIILNIEFEGVLYVFQHTQDQKILNDHRKLLKWLMSEDSMRQCSLILLCVSQSNDLAINIKSQMEIELDLESMDSKQARNLIIIQKDKESHLKFQKIIQQLIKMKIDS</sequence>
<dbReference type="OMA" id="WCPKRSE"/>